<evidence type="ECO:0000256" key="2">
    <source>
        <dbReference type="ARBA" id="ARBA00022980"/>
    </source>
</evidence>
<dbReference type="Gene3D" id="1.10.287.310">
    <property type="match status" value="1"/>
</dbReference>
<comment type="caution">
    <text evidence="6">The sequence shown here is derived from an EMBL/GenBank/DDBJ whole genome shotgun (WGS) entry which is preliminary data.</text>
</comment>
<keyword evidence="2 5" id="KW-0689">Ribosomal protein</keyword>
<dbReference type="STRING" id="1797469.A3F08_00330"/>
<evidence type="ECO:0000313" key="6">
    <source>
        <dbReference type="EMBL" id="OGD65458.1"/>
    </source>
</evidence>
<reference evidence="6 7" key="1">
    <citation type="journal article" date="2016" name="Nat. Commun.">
        <title>Thousands of microbial genomes shed light on interconnected biogeochemical processes in an aquifer system.</title>
        <authorList>
            <person name="Anantharaman K."/>
            <person name="Brown C.T."/>
            <person name="Hug L.A."/>
            <person name="Sharon I."/>
            <person name="Castelle C.J."/>
            <person name="Probst A.J."/>
            <person name="Thomas B.C."/>
            <person name="Singh A."/>
            <person name="Wilkins M.J."/>
            <person name="Karaoz U."/>
            <person name="Brodie E.L."/>
            <person name="Williams K.H."/>
            <person name="Hubbard S.S."/>
            <person name="Banfield J.F."/>
        </authorList>
    </citation>
    <scope>NUCLEOTIDE SEQUENCE [LARGE SCALE GENOMIC DNA]</scope>
</reference>
<dbReference type="Proteomes" id="UP000176451">
    <property type="component" value="Unassembled WGS sequence"/>
</dbReference>
<sequence length="77" mass="9488">MKKIEELKEFRAKNIKTLTIELDKQYKKLRELRFGTEFRKTKDIKSIYKTRKDIARIWTIISEKMHEEENDKAKQEK</sequence>
<dbReference type="SUPFAM" id="SSF46561">
    <property type="entry name" value="Ribosomal protein L29 (L29p)"/>
    <property type="match status" value="1"/>
</dbReference>
<dbReference type="Pfam" id="PF00831">
    <property type="entry name" value="Ribosomal_L29"/>
    <property type="match status" value="1"/>
</dbReference>
<accession>A0A1F5EDH8</accession>
<dbReference type="NCBIfam" id="TIGR00012">
    <property type="entry name" value="L29"/>
    <property type="match status" value="1"/>
</dbReference>
<evidence type="ECO:0000256" key="1">
    <source>
        <dbReference type="ARBA" id="ARBA00009254"/>
    </source>
</evidence>
<comment type="similarity">
    <text evidence="1 5">Belongs to the universal ribosomal protein uL29 family.</text>
</comment>
<evidence type="ECO:0000256" key="3">
    <source>
        <dbReference type="ARBA" id="ARBA00023274"/>
    </source>
</evidence>
<evidence type="ECO:0000313" key="7">
    <source>
        <dbReference type="Proteomes" id="UP000176451"/>
    </source>
</evidence>
<dbReference type="GO" id="GO:0003735">
    <property type="term" value="F:structural constituent of ribosome"/>
    <property type="evidence" value="ECO:0007669"/>
    <property type="project" value="InterPro"/>
</dbReference>
<organism evidence="6 7">
    <name type="scientific">Candidatus Berkelbacteria bacterium RIFCSPHIGHO2_12_FULL_36_9</name>
    <dbReference type="NCBI Taxonomy" id="1797469"/>
    <lineage>
        <taxon>Bacteria</taxon>
        <taxon>Candidatus Berkelbacteria</taxon>
    </lineage>
</organism>
<dbReference type="GO" id="GO:0005840">
    <property type="term" value="C:ribosome"/>
    <property type="evidence" value="ECO:0007669"/>
    <property type="project" value="UniProtKB-KW"/>
</dbReference>
<name>A0A1F5EDH8_9BACT</name>
<evidence type="ECO:0000256" key="4">
    <source>
        <dbReference type="ARBA" id="ARBA00035204"/>
    </source>
</evidence>
<gene>
    <name evidence="5" type="primary">rpmC</name>
    <name evidence="6" type="ORF">A3F08_00330</name>
</gene>
<dbReference type="HAMAP" id="MF_00374">
    <property type="entry name" value="Ribosomal_uL29"/>
    <property type="match status" value="1"/>
</dbReference>
<dbReference type="GO" id="GO:0006412">
    <property type="term" value="P:translation"/>
    <property type="evidence" value="ECO:0007669"/>
    <property type="project" value="UniProtKB-UniRule"/>
</dbReference>
<dbReference type="EMBL" id="MEZV01000057">
    <property type="protein sequence ID" value="OGD65458.1"/>
    <property type="molecule type" value="Genomic_DNA"/>
</dbReference>
<keyword evidence="3 5" id="KW-0687">Ribonucleoprotein</keyword>
<dbReference type="AlphaFoldDB" id="A0A1F5EDH8"/>
<proteinExistence type="inferred from homology"/>
<evidence type="ECO:0000256" key="5">
    <source>
        <dbReference type="HAMAP-Rule" id="MF_00374"/>
    </source>
</evidence>
<dbReference type="InterPro" id="IPR001854">
    <property type="entry name" value="Ribosomal_uL29"/>
</dbReference>
<dbReference type="GO" id="GO:1990904">
    <property type="term" value="C:ribonucleoprotein complex"/>
    <property type="evidence" value="ECO:0007669"/>
    <property type="project" value="UniProtKB-KW"/>
</dbReference>
<protein>
    <recommendedName>
        <fullName evidence="4 5">Large ribosomal subunit protein uL29</fullName>
    </recommendedName>
</protein>
<dbReference type="InterPro" id="IPR036049">
    <property type="entry name" value="Ribosomal_uL29_sf"/>
</dbReference>